<dbReference type="EMBL" id="CVRI01000055">
    <property type="protein sequence ID" value="CRL01164.1"/>
    <property type="molecule type" value="Genomic_DNA"/>
</dbReference>
<dbReference type="Proteomes" id="UP000183832">
    <property type="component" value="Unassembled WGS sequence"/>
</dbReference>
<evidence type="ECO:0000313" key="2">
    <source>
        <dbReference type="EMBL" id="CRL01164.1"/>
    </source>
</evidence>
<reference evidence="2 3" key="1">
    <citation type="submission" date="2015-04" db="EMBL/GenBank/DDBJ databases">
        <authorList>
            <person name="Syromyatnikov M.Y."/>
            <person name="Popov V.N."/>
        </authorList>
    </citation>
    <scope>NUCLEOTIDE SEQUENCE [LARGE SCALE GENOMIC DNA]</scope>
</reference>
<proteinExistence type="predicted"/>
<keyword evidence="1" id="KW-0472">Membrane</keyword>
<keyword evidence="1" id="KW-1133">Transmembrane helix</keyword>
<evidence type="ECO:0000313" key="3">
    <source>
        <dbReference type="Proteomes" id="UP000183832"/>
    </source>
</evidence>
<organism evidence="2 3">
    <name type="scientific">Clunio marinus</name>
    <dbReference type="NCBI Taxonomy" id="568069"/>
    <lineage>
        <taxon>Eukaryota</taxon>
        <taxon>Metazoa</taxon>
        <taxon>Ecdysozoa</taxon>
        <taxon>Arthropoda</taxon>
        <taxon>Hexapoda</taxon>
        <taxon>Insecta</taxon>
        <taxon>Pterygota</taxon>
        <taxon>Neoptera</taxon>
        <taxon>Endopterygota</taxon>
        <taxon>Diptera</taxon>
        <taxon>Nematocera</taxon>
        <taxon>Chironomoidea</taxon>
        <taxon>Chironomidae</taxon>
        <taxon>Clunio</taxon>
    </lineage>
</organism>
<protein>
    <submittedName>
        <fullName evidence="2">CLUMA_CG014551, isoform A</fullName>
    </submittedName>
</protein>
<keyword evidence="3" id="KW-1185">Reference proteome</keyword>
<feature type="transmembrane region" description="Helical" evidence="1">
    <location>
        <begin position="5"/>
        <end position="28"/>
    </location>
</feature>
<name>A0A1J1INN3_9DIPT</name>
<accession>A0A1J1INN3</accession>
<keyword evidence="1" id="KW-0812">Transmembrane</keyword>
<feature type="transmembrane region" description="Helical" evidence="1">
    <location>
        <begin position="48"/>
        <end position="66"/>
    </location>
</feature>
<gene>
    <name evidence="2" type="ORF">CLUMA_CG014551</name>
</gene>
<evidence type="ECO:0000256" key="1">
    <source>
        <dbReference type="SAM" id="Phobius"/>
    </source>
</evidence>
<sequence>MRELILVAVIDMNLSFGFVMLTLMFQQLSRFMYLFTSNEVKLKFPGHTMFALSTFYYLVELIHFSFHTHSRNEYKSHPKQIDCVQIKSLSPSNNDLFSQCSADVHMIVLSVNTNPKPSQTTHHIKSFRMTASCCHFCP</sequence>
<dbReference type="AlphaFoldDB" id="A0A1J1INN3"/>